<evidence type="ECO:0000256" key="1">
    <source>
        <dbReference type="SAM" id="Phobius"/>
    </source>
</evidence>
<dbReference type="RefSeq" id="WP_057559188.1">
    <property type="nucleotide sequence ID" value="NZ_CDNH01000024.1"/>
</dbReference>
<reference evidence="3" key="1">
    <citation type="submission" date="2015-01" db="EMBL/GenBank/DDBJ databases">
        <authorList>
            <person name="Aslett A.Martin."/>
            <person name="De Silva Nishadi"/>
        </authorList>
    </citation>
    <scope>NUCLEOTIDE SEQUENCE [LARGE SCALE GENOMIC DNA]</scope>
    <source>
        <strain evidence="3">UMC4404</strain>
    </source>
</reference>
<protein>
    <submittedName>
        <fullName evidence="2">Membrane spanning protein</fullName>
    </submittedName>
</protein>
<dbReference type="EMBL" id="CDNY01000025">
    <property type="protein sequence ID" value="CEO34888.1"/>
    <property type="molecule type" value="Genomic_DNA"/>
</dbReference>
<name>A0A9P1L671_PARSO</name>
<feature type="transmembrane region" description="Helical" evidence="1">
    <location>
        <begin position="131"/>
        <end position="152"/>
    </location>
</feature>
<feature type="transmembrane region" description="Helical" evidence="1">
    <location>
        <begin position="26"/>
        <end position="43"/>
    </location>
</feature>
<proteinExistence type="predicted"/>
<comment type="caution">
    <text evidence="2">The sequence shown here is derived from an EMBL/GenBank/DDBJ whole genome shotgun (WGS) entry which is preliminary data.</text>
</comment>
<keyword evidence="1" id="KW-1133">Transmembrane helix</keyword>
<evidence type="ECO:0000313" key="3">
    <source>
        <dbReference type="Proteomes" id="UP000049685"/>
    </source>
</evidence>
<gene>
    <name evidence="2" type="ORF">UMC4404_24271</name>
</gene>
<feature type="transmembrane region" description="Helical" evidence="1">
    <location>
        <begin position="55"/>
        <end position="78"/>
    </location>
</feature>
<feature type="transmembrane region" description="Helical" evidence="1">
    <location>
        <begin position="173"/>
        <end position="191"/>
    </location>
</feature>
<evidence type="ECO:0000313" key="2">
    <source>
        <dbReference type="EMBL" id="CEO34888.1"/>
    </source>
</evidence>
<feature type="transmembrane region" description="Helical" evidence="1">
    <location>
        <begin position="99"/>
        <end position="119"/>
    </location>
</feature>
<feature type="transmembrane region" description="Helical" evidence="1">
    <location>
        <begin position="197"/>
        <end position="213"/>
    </location>
</feature>
<dbReference type="Proteomes" id="UP000049685">
    <property type="component" value="Unassembled WGS sequence"/>
</dbReference>
<sequence length="227" mass="26733">MLLIISLILTTFLSIVYYKQIKKHSTMLYIIATLIAIFFIIFMKSNLNEHIPKYISKFVIGVFSKGTISLALFTIVMYTGVLDNSFKFRQNLMAVRGELSIIACILTLGHNVLYGMYFFPTFFTNMQSLSIYKIIATLLSLIMICLMIPLMITSFKSIRKKMPYKTWKKIQRSAYVFYGIMYIHIMLLYIPKFNSKLFEIILYSIIFLAYYFLRIRKFFKDKNKVKA</sequence>
<keyword evidence="1" id="KW-0812">Transmembrane</keyword>
<organism evidence="2 3">
    <name type="scientific">Paraclostridium sordellii</name>
    <name type="common">Clostridium sordellii</name>
    <dbReference type="NCBI Taxonomy" id="1505"/>
    <lineage>
        <taxon>Bacteria</taxon>
        <taxon>Bacillati</taxon>
        <taxon>Bacillota</taxon>
        <taxon>Clostridia</taxon>
        <taxon>Peptostreptococcales</taxon>
        <taxon>Peptostreptococcaceae</taxon>
        <taxon>Paraclostridium</taxon>
    </lineage>
</organism>
<accession>A0A9P1L671</accession>
<dbReference type="AlphaFoldDB" id="A0A9P1L671"/>
<keyword evidence="1" id="KW-0472">Membrane</keyword>